<evidence type="ECO:0000313" key="2">
    <source>
        <dbReference type="EMBL" id="OHU91298.1"/>
    </source>
</evidence>
<feature type="domain" description="Transposase IS200-like" evidence="1">
    <location>
        <begin position="12"/>
        <end position="187"/>
    </location>
</feature>
<dbReference type="GO" id="GO:0003677">
    <property type="term" value="F:DNA binding"/>
    <property type="evidence" value="ECO:0007669"/>
    <property type="project" value="InterPro"/>
</dbReference>
<dbReference type="GO" id="GO:0006313">
    <property type="term" value="P:DNA transposition"/>
    <property type="evidence" value="ECO:0007669"/>
    <property type="project" value="InterPro"/>
</dbReference>
<dbReference type="InterPro" id="IPR036515">
    <property type="entry name" value="Transposase_17_sf"/>
</dbReference>
<dbReference type="PANTHER" id="PTHR34322:SF2">
    <property type="entry name" value="TRANSPOSASE IS200-LIKE DOMAIN-CONTAINING PROTEIN"/>
    <property type="match status" value="1"/>
</dbReference>
<dbReference type="RefSeq" id="WP_070985106.1">
    <property type="nucleotide sequence ID" value="NZ_MKJU01000025.1"/>
</dbReference>
<dbReference type="SUPFAM" id="SSF143422">
    <property type="entry name" value="Transposase IS200-like"/>
    <property type="match status" value="1"/>
</dbReference>
<dbReference type="Gene3D" id="3.30.70.1290">
    <property type="entry name" value="Transposase IS200-like"/>
    <property type="match status" value="1"/>
</dbReference>
<dbReference type="Proteomes" id="UP000179786">
    <property type="component" value="Unassembled WGS sequence"/>
</dbReference>
<dbReference type="GO" id="GO:0004803">
    <property type="term" value="F:transposase activity"/>
    <property type="evidence" value="ECO:0007669"/>
    <property type="project" value="InterPro"/>
</dbReference>
<organism evidence="2 3">
    <name type="scientific">Pseudoalteromonas amylolytica</name>
    <dbReference type="NCBI Taxonomy" id="1859457"/>
    <lineage>
        <taxon>Bacteria</taxon>
        <taxon>Pseudomonadati</taxon>
        <taxon>Pseudomonadota</taxon>
        <taxon>Gammaproteobacteria</taxon>
        <taxon>Alteromonadales</taxon>
        <taxon>Pseudoalteromonadaceae</taxon>
        <taxon>Pseudoalteromonas</taxon>
    </lineage>
</organism>
<evidence type="ECO:0000259" key="1">
    <source>
        <dbReference type="SMART" id="SM01321"/>
    </source>
</evidence>
<keyword evidence="3" id="KW-1185">Reference proteome</keyword>
<protein>
    <submittedName>
        <fullName evidence="2">Transposase</fullName>
    </submittedName>
</protein>
<dbReference type="STRING" id="1859457.BET10_10750"/>
<sequence length="324" mass="37921">MGLARKRQISLSDTRYYHCVSRCVRRAFLCGEDKFTGKSYEHRRGWVEERLLFLTQVFCIDVCAYAVMSNHTHVVLYVDDKKAQRLSDRAVLIRWHKLFKGSILSHKYLQGERLDEGQRFFLNKEIKEYRNRLSSISWFMRVLNEGIARQANREDNCTGRFWEGRFKSQALLDEAALMTCMAYVDLNPIRAKIAKTPEESNHTSIKQRCEHAKVGKQPKQLARFAGNPRKHMPKGLPFELKSYLELVELTGKCIRTDKRGYIAQHQAPILERLNIKVENWLKLTTQFEQVFKGAIGKERALDMYCERATLKRRRSINNSKALLT</sequence>
<dbReference type="SMART" id="SM01321">
    <property type="entry name" value="Y1_Tnp"/>
    <property type="match status" value="1"/>
</dbReference>
<dbReference type="InterPro" id="IPR002686">
    <property type="entry name" value="Transposase_17"/>
</dbReference>
<name>A0A1S1MWN9_9GAMM</name>
<proteinExistence type="predicted"/>
<gene>
    <name evidence="2" type="ORF">BET10_10750</name>
</gene>
<comment type="caution">
    <text evidence="2">The sequence shown here is derived from an EMBL/GenBank/DDBJ whole genome shotgun (WGS) entry which is preliminary data.</text>
</comment>
<dbReference type="EMBL" id="MKJU01000025">
    <property type="protein sequence ID" value="OHU91298.1"/>
    <property type="molecule type" value="Genomic_DNA"/>
</dbReference>
<reference evidence="2 3" key="1">
    <citation type="submission" date="2016-09" db="EMBL/GenBank/DDBJ databases">
        <title>Pseudoalteromonas amylolytica sp. nov., isolated from the surface seawater.</title>
        <authorList>
            <person name="Wu Y.-H."/>
            <person name="Cheng H."/>
            <person name="Jin X.-B."/>
            <person name="Wang C.-S."/>
            <person name="Xu X.-W."/>
        </authorList>
    </citation>
    <scope>NUCLEOTIDE SEQUENCE [LARGE SCALE GENOMIC DNA]</scope>
    <source>
        <strain evidence="2 3">JW1</strain>
    </source>
</reference>
<dbReference type="AlphaFoldDB" id="A0A1S1MWN9"/>
<evidence type="ECO:0000313" key="3">
    <source>
        <dbReference type="Proteomes" id="UP000179786"/>
    </source>
</evidence>
<accession>A0A1S1MWN9</accession>
<dbReference type="PANTHER" id="PTHR34322">
    <property type="entry name" value="TRANSPOSASE, Y1_TNP DOMAIN-CONTAINING"/>
    <property type="match status" value="1"/>
</dbReference>
<dbReference type="OrthoDB" id="9814067at2"/>